<protein>
    <submittedName>
        <fullName evidence="1">Uncharacterized protein</fullName>
    </submittedName>
</protein>
<dbReference type="EMBL" id="JAFMYU010000015">
    <property type="protein sequence ID" value="MBO0932847.1"/>
    <property type="molecule type" value="Genomic_DNA"/>
</dbReference>
<proteinExistence type="predicted"/>
<dbReference type="AlphaFoldDB" id="A0A939G5P0"/>
<sequence>MTIQIDVNDDVLRQLGEERLRQMIQDKVHAEEFRLAADSIKQDMDIAANQGVDWNNEFDRARQDAWEEYKQKRNWQ</sequence>
<organism evidence="1 2">
    <name type="scientific">Fibrella aquatilis</name>
    <dbReference type="NCBI Taxonomy" id="2817059"/>
    <lineage>
        <taxon>Bacteria</taxon>
        <taxon>Pseudomonadati</taxon>
        <taxon>Bacteroidota</taxon>
        <taxon>Cytophagia</taxon>
        <taxon>Cytophagales</taxon>
        <taxon>Spirosomataceae</taxon>
        <taxon>Fibrella</taxon>
    </lineage>
</organism>
<reference evidence="1 2" key="1">
    <citation type="submission" date="2021-03" db="EMBL/GenBank/DDBJ databases">
        <title>Fibrella sp. HMF5036 genome sequencing and assembly.</title>
        <authorList>
            <person name="Kang H."/>
            <person name="Kim H."/>
            <person name="Bae S."/>
            <person name="Joh K."/>
        </authorList>
    </citation>
    <scope>NUCLEOTIDE SEQUENCE [LARGE SCALE GENOMIC DNA]</scope>
    <source>
        <strain evidence="1 2">HMF5036</strain>
    </source>
</reference>
<comment type="caution">
    <text evidence="1">The sequence shown here is derived from an EMBL/GenBank/DDBJ whole genome shotgun (WGS) entry which is preliminary data.</text>
</comment>
<name>A0A939G5P0_9BACT</name>
<evidence type="ECO:0000313" key="2">
    <source>
        <dbReference type="Proteomes" id="UP000664795"/>
    </source>
</evidence>
<keyword evidence="2" id="KW-1185">Reference proteome</keyword>
<dbReference type="RefSeq" id="WP_207336813.1">
    <property type="nucleotide sequence ID" value="NZ_JAFMYU010000015.1"/>
</dbReference>
<evidence type="ECO:0000313" key="1">
    <source>
        <dbReference type="EMBL" id="MBO0932847.1"/>
    </source>
</evidence>
<accession>A0A939G5P0</accession>
<gene>
    <name evidence="1" type="ORF">J2I48_17685</name>
</gene>
<dbReference type="Proteomes" id="UP000664795">
    <property type="component" value="Unassembled WGS sequence"/>
</dbReference>